<proteinExistence type="predicted"/>
<accession>A0A8D8MY87</accession>
<evidence type="ECO:0000313" key="1">
    <source>
        <dbReference type="EMBL" id="CAG6544525.1"/>
    </source>
</evidence>
<name>A0A8D8MY87_CULPI</name>
<dbReference type="AlphaFoldDB" id="A0A8D8MY87"/>
<dbReference type="EMBL" id="HBUE01337105">
    <property type="protein sequence ID" value="CAG6596663.1"/>
    <property type="molecule type" value="Transcribed_RNA"/>
</dbReference>
<dbReference type="EMBL" id="HBUE01230321">
    <property type="protein sequence ID" value="CAG6544527.1"/>
    <property type="molecule type" value="Transcribed_RNA"/>
</dbReference>
<dbReference type="EMBL" id="HBUE01230317">
    <property type="protein sequence ID" value="CAG6544525.1"/>
    <property type="molecule type" value="Transcribed_RNA"/>
</dbReference>
<organism evidence="1">
    <name type="scientific">Culex pipiens</name>
    <name type="common">House mosquito</name>
    <dbReference type="NCBI Taxonomy" id="7175"/>
    <lineage>
        <taxon>Eukaryota</taxon>
        <taxon>Metazoa</taxon>
        <taxon>Ecdysozoa</taxon>
        <taxon>Arthropoda</taxon>
        <taxon>Hexapoda</taxon>
        <taxon>Insecta</taxon>
        <taxon>Pterygota</taxon>
        <taxon>Neoptera</taxon>
        <taxon>Endopterygota</taxon>
        <taxon>Diptera</taxon>
        <taxon>Nematocera</taxon>
        <taxon>Culicoidea</taxon>
        <taxon>Culicidae</taxon>
        <taxon>Culicinae</taxon>
        <taxon>Culicini</taxon>
        <taxon>Culex</taxon>
        <taxon>Culex</taxon>
    </lineage>
</organism>
<sequence>MLVAITNRVVNNINTSIGAPGPRNHVQLRLGRGHRGRRGCRVGRCQHRVVLFLVLLGAGVNLDFTTVGRIGPVPPGLLPQLLSPSVKPGFQVVQVDATVVST</sequence>
<protein>
    <submittedName>
        <fullName evidence="1">(northern house mosquito) hypothetical protein</fullName>
    </submittedName>
</protein>
<dbReference type="EMBL" id="HBUE01337109">
    <property type="protein sequence ID" value="CAG6596665.1"/>
    <property type="molecule type" value="Transcribed_RNA"/>
</dbReference>
<reference evidence="1" key="1">
    <citation type="submission" date="2021-05" db="EMBL/GenBank/DDBJ databases">
        <authorList>
            <person name="Alioto T."/>
            <person name="Alioto T."/>
            <person name="Gomez Garrido J."/>
        </authorList>
    </citation>
    <scope>NUCLEOTIDE SEQUENCE</scope>
</reference>